<keyword evidence="4" id="KW-0378">Hydrolase</keyword>
<dbReference type="SUPFAM" id="SSF56529">
    <property type="entry name" value="FAH"/>
    <property type="match status" value="1"/>
</dbReference>
<dbReference type="Gene3D" id="3.90.850.10">
    <property type="entry name" value="Fumarylacetoacetase-like, C-terminal domain"/>
    <property type="match status" value="1"/>
</dbReference>
<organism evidence="4 5">
    <name type="scientific">Streptomyces gilvosporeus</name>
    <dbReference type="NCBI Taxonomy" id="553510"/>
    <lineage>
        <taxon>Bacteria</taxon>
        <taxon>Bacillati</taxon>
        <taxon>Actinomycetota</taxon>
        <taxon>Actinomycetes</taxon>
        <taxon>Kitasatosporales</taxon>
        <taxon>Streptomycetaceae</taxon>
        <taxon>Streptomyces</taxon>
    </lineage>
</organism>
<dbReference type="InterPro" id="IPR011234">
    <property type="entry name" value="Fumarylacetoacetase-like_C"/>
</dbReference>
<reference evidence="4 5" key="1">
    <citation type="submission" date="2017-04" db="EMBL/GenBank/DDBJ databases">
        <title>Complete Genome Sequence of Streptomyces gilvosporeus F607, a Capable Producer of Natamycin.</title>
        <authorList>
            <person name="Zong G."/>
            <person name="Zhong C."/>
            <person name="Fu J."/>
            <person name="Qin R."/>
            <person name="Cao G."/>
        </authorList>
    </citation>
    <scope>NUCLEOTIDE SEQUENCE [LARGE SCALE GENOMIC DNA]</scope>
    <source>
        <strain evidence="4 5">F607</strain>
    </source>
</reference>
<feature type="domain" description="Fumarylacetoacetase-like C-terminal" evidence="3">
    <location>
        <begin position="75"/>
        <end position="278"/>
    </location>
</feature>
<dbReference type="EMBL" id="CP020569">
    <property type="protein sequence ID" value="ARF53600.1"/>
    <property type="molecule type" value="Genomic_DNA"/>
</dbReference>
<dbReference type="STRING" id="553510.B1H19_04890"/>
<evidence type="ECO:0000256" key="2">
    <source>
        <dbReference type="ARBA" id="ARBA00022723"/>
    </source>
</evidence>
<dbReference type="GO" id="GO:0016853">
    <property type="term" value="F:isomerase activity"/>
    <property type="evidence" value="ECO:0007669"/>
    <property type="project" value="UniProtKB-ARBA"/>
</dbReference>
<protein>
    <submittedName>
        <fullName evidence="4">Fumarylacetoacetate hydrolase</fullName>
    </submittedName>
</protein>
<dbReference type="RefSeq" id="WP_083103390.1">
    <property type="nucleotide sequence ID" value="NZ_CP020569.1"/>
</dbReference>
<evidence type="ECO:0000313" key="5">
    <source>
        <dbReference type="Proteomes" id="UP000192726"/>
    </source>
</evidence>
<gene>
    <name evidence="4" type="ORF">B1H19_04890</name>
</gene>
<dbReference type="AlphaFoldDB" id="A0A1V0TL48"/>
<dbReference type="OrthoDB" id="9805307at2"/>
<sequence>MRTANLGNRLVLVHDDGAVDVEKASDGRFPSDPQAVFDRWEEFSAWARTPAAREAERIPLEDRRLGAPVPRPRQVFAVGLNYADHIEESGLDTPAQPAVFTKYPTSLAGPYDTVELPSAMVDWEVELVAVIGARAHRVRAKDAWRYVAGLTVGQDLSERRIQLQGPAPQFTLGKSFPGFSPTGPVLVTPDEFADPDDLALGCAVDGETMQESRTGRMVFPVAQQIAWLSAVCPLLPGDLVFTGTPAGVGGARDPRRFLAPGEELHSWIDGIGALRNRMVVGPDYPDGLRA</sequence>
<dbReference type="Pfam" id="PF01557">
    <property type="entry name" value="FAA_hydrolase"/>
    <property type="match status" value="1"/>
</dbReference>
<evidence type="ECO:0000256" key="1">
    <source>
        <dbReference type="ARBA" id="ARBA00010211"/>
    </source>
</evidence>
<dbReference type="Proteomes" id="UP000192726">
    <property type="component" value="Chromosome"/>
</dbReference>
<dbReference type="InterPro" id="IPR051121">
    <property type="entry name" value="FAH"/>
</dbReference>
<accession>A0A1V0TL48</accession>
<evidence type="ECO:0000313" key="4">
    <source>
        <dbReference type="EMBL" id="ARF53600.1"/>
    </source>
</evidence>
<dbReference type="KEGG" id="sgv:B1H19_04890"/>
<keyword evidence="2" id="KW-0479">Metal-binding</keyword>
<dbReference type="InterPro" id="IPR036663">
    <property type="entry name" value="Fumarylacetoacetase_C_sf"/>
</dbReference>
<evidence type="ECO:0000259" key="3">
    <source>
        <dbReference type="Pfam" id="PF01557"/>
    </source>
</evidence>
<dbReference type="FunFam" id="3.90.850.10:FF:000002">
    <property type="entry name" value="2-hydroxyhepta-2,4-diene-1,7-dioate isomerase"/>
    <property type="match status" value="1"/>
</dbReference>
<dbReference type="GO" id="GO:0019752">
    <property type="term" value="P:carboxylic acid metabolic process"/>
    <property type="evidence" value="ECO:0007669"/>
    <property type="project" value="UniProtKB-ARBA"/>
</dbReference>
<dbReference type="PANTHER" id="PTHR42796:SF4">
    <property type="entry name" value="FUMARYLACETOACETATE HYDROLASE DOMAIN-CONTAINING PROTEIN 2A"/>
    <property type="match status" value="1"/>
</dbReference>
<name>A0A1V0TL48_9ACTN</name>
<keyword evidence="5" id="KW-1185">Reference proteome</keyword>
<dbReference type="GO" id="GO:0016787">
    <property type="term" value="F:hydrolase activity"/>
    <property type="evidence" value="ECO:0007669"/>
    <property type="project" value="UniProtKB-KW"/>
</dbReference>
<dbReference type="PANTHER" id="PTHR42796">
    <property type="entry name" value="FUMARYLACETOACETATE HYDROLASE DOMAIN-CONTAINING PROTEIN 2A-RELATED"/>
    <property type="match status" value="1"/>
</dbReference>
<dbReference type="GO" id="GO:0046872">
    <property type="term" value="F:metal ion binding"/>
    <property type="evidence" value="ECO:0007669"/>
    <property type="project" value="UniProtKB-KW"/>
</dbReference>
<comment type="similarity">
    <text evidence="1">Belongs to the FAH family.</text>
</comment>
<proteinExistence type="inferred from homology"/>